<protein>
    <submittedName>
        <fullName evidence="2">Uncharacterized protein</fullName>
    </submittedName>
</protein>
<dbReference type="Proteomes" id="UP000215483">
    <property type="component" value="Unassembled WGS sequence"/>
</dbReference>
<name>A0A233RM21_STRDA</name>
<evidence type="ECO:0000313" key="3">
    <source>
        <dbReference type="Proteomes" id="UP000215483"/>
    </source>
</evidence>
<dbReference type="AlphaFoldDB" id="A0A233RM21"/>
<comment type="caution">
    <text evidence="2">The sequence shown here is derived from an EMBL/GenBank/DDBJ whole genome shotgun (WGS) entry which is preliminary data.</text>
</comment>
<sequence length="94" mass="10253">MFSSVTAVSSTSPRTCRQAGHRWWRRPAGSSFPDSSTATGTPGRACEIRKLAGQLVGIDTADLARWCAESLHDIRRRYAALPAEVVGSAWRGMF</sequence>
<keyword evidence="3" id="KW-1185">Reference proteome</keyword>
<evidence type="ECO:0000313" key="2">
    <source>
        <dbReference type="EMBL" id="OXY84439.1"/>
    </source>
</evidence>
<accession>A0A233RM21</accession>
<reference evidence="2 3" key="1">
    <citation type="submission" date="2016-07" db="EMBL/GenBank/DDBJ databases">
        <title>Draft genome of Streptomyces diastatochromogenes.</title>
        <authorList>
            <person name="Podduturi R."/>
            <person name="Lukassen M.B."/>
            <person name="Clausen N."/>
            <person name="Nielsen J.L."/>
            <person name="Jorgensen N.O."/>
        </authorList>
    </citation>
    <scope>NUCLEOTIDE SEQUENCE [LARGE SCALE GENOMIC DNA]</scope>
    <source>
        <strain evidence="2 3">DSM 40608</strain>
    </source>
</reference>
<organism evidence="2 3">
    <name type="scientific">Streptomyces diastatochromogenes</name>
    <dbReference type="NCBI Taxonomy" id="42236"/>
    <lineage>
        <taxon>Bacteria</taxon>
        <taxon>Bacillati</taxon>
        <taxon>Actinomycetota</taxon>
        <taxon>Actinomycetes</taxon>
        <taxon>Kitasatosporales</taxon>
        <taxon>Streptomycetaceae</taxon>
        <taxon>Streptomyces</taxon>
    </lineage>
</organism>
<proteinExistence type="predicted"/>
<feature type="compositionally biased region" description="Polar residues" evidence="1">
    <location>
        <begin position="1"/>
        <end position="15"/>
    </location>
</feature>
<evidence type="ECO:0000256" key="1">
    <source>
        <dbReference type="SAM" id="MobiDB-lite"/>
    </source>
</evidence>
<feature type="region of interest" description="Disordered" evidence="1">
    <location>
        <begin position="1"/>
        <end position="43"/>
    </location>
</feature>
<dbReference type="EMBL" id="MCGQ01000190">
    <property type="protein sequence ID" value="OXY84439.1"/>
    <property type="molecule type" value="Genomic_DNA"/>
</dbReference>
<gene>
    <name evidence="2" type="ORF">BEK98_46410</name>
</gene>